<dbReference type="RefSeq" id="WP_050334320.1">
    <property type="nucleotide sequence ID" value="NZ_CP012195.1"/>
</dbReference>
<sequence>MSKSVLKDKVFCELMQKHTKECLSYLLEKNRGFSIVANLENIKFNPKLPKEISDSFSNLIMFELDNYTLESAYLNDEFLNFEAGFGSENFASTLSVPLSNIIQINLKNQPIFINLSIQEKKDDEEDKRAKSKKIFSSK</sequence>
<evidence type="ECO:0000313" key="1">
    <source>
        <dbReference type="EMBL" id="AKT90475.1"/>
    </source>
</evidence>
<dbReference type="EMBL" id="CP012195">
    <property type="protein sequence ID" value="AKT90475.1"/>
    <property type="molecule type" value="Genomic_DNA"/>
</dbReference>
<evidence type="ECO:0008006" key="3">
    <source>
        <dbReference type="Google" id="ProtNLM"/>
    </source>
</evidence>
<gene>
    <name evidence="1" type="ORF">CUREO_0604</name>
</gene>
<evidence type="ECO:0000313" key="2">
    <source>
        <dbReference type="Proteomes" id="UP000063971"/>
    </source>
</evidence>
<dbReference type="Proteomes" id="UP000063971">
    <property type="component" value="Chromosome"/>
</dbReference>
<dbReference type="AlphaFoldDB" id="A0AAU8TY32"/>
<organism evidence="1 2">
    <name type="scientific">Campylobacter ureolyticus RIGS 9880</name>
    <dbReference type="NCBI Taxonomy" id="1032069"/>
    <lineage>
        <taxon>Bacteria</taxon>
        <taxon>Pseudomonadati</taxon>
        <taxon>Campylobacterota</taxon>
        <taxon>Epsilonproteobacteria</taxon>
        <taxon>Campylobacterales</taxon>
        <taxon>Campylobacteraceae</taxon>
        <taxon>Campylobacter</taxon>
    </lineage>
</organism>
<reference evidence="1 2" key="1">
    <citation type="journal article" date="2015" name="Genome Announc.">
        <title>Complete Genome Sequence of the Campylobacter ureolyticus Clinical Isolate RIGS 9880.</title>
        <authorList>
            <person name="Miller W.G."/>
            <person name="Yee E."/>
            <person name="On S.L."/>
            <person name="Andersen L.P."/>
            <person name="Bono J.L."/>
        </authorList>
    </citation>
    <scope>NUCLEOTIDE SEQUENCE [LARGE SCALE GENOMIC DNA]</scope>
    <source>
        <strain evidence="1 2">RIGS 9880</strain>
    </source>
</reference>
<proteinExistence type="predicted"/>
<accession>A0AAU8TY32</accession>
<dbReference type="KEGG" id="cure:CUREO_0604"/>
<name>A0AAU8TY32_9BACT</name>
<protein>
    <recommendedName>
        <fullName evidence="3">Stringent starvation protein B</fullName>
    </recommendedName>
</protein>